<organism evidence="2 3">
    <name type="scientific">Methylopila turkensis</name>
    <dbReference type="NCBI Taxonomy" id="1437816"/>
    <lineage>
        <taxon>Bacteria</taxon>
        <taxon>Pseudomonadati</taxon>
        <taxon>Pseudomonadota</taxon>
        <taxon>Alphaproteobacteria</taxon>
        <taxon>Hyphomicrobiales</taxon>
        <taxon>Methylopilaceae</taxon>
        <taxon>Methylopila</taxon>
    </lineage>
</organism>
<protein>
    <submittedName>
        <fullName evidence="2">Uncharacterized protein</fullName>
    </submittedName>
</protein>
<evidence type="ECO:0000256" key="1">
    <source>
        <dbReference type="SAM" id="MobiDB-lite"/>
    </source>
</evidence>
<keyword evidence="3" id="KW-1185">Reference proteome</keyword>
<feature type="compositionally biased region" description="Basic and acidic residues" evidence="1">
    <location>
        <begin position="11"/>
        <end position="21"/>
    </location>
</feature>
<comment type="caution">
    <text evidence="2">The sequence shown here is derived from an EMBL/GenBank/DDBJ whole genome shotgun (WGS) entry which is preliminary data.</text>
</comment>
<reference evidence="2" key="1">
    <citation type="journal article" date="2014" name="Int. J. Syst. Evol. Microbiol.">
        <title>Complete genome sequence of Corynebacterium casei LMG S-19264T (=DSM 44701T), isolated from a smear-ripened cheese.</title>
        <authorList>
            <consortium name="US DOE Joint Genome Institute (JGI-PGF)"/>
            <person name="Walter F."/>
            <person name="Albersmeier A."/>
            <person name="Kalinowski J."/>
            <person name="Ruckert C."/>
        </authorList>
    </citation>
    <scope>NUCLEOTIDE SEQUENCE</scope>
    <source>
        <strain evidence="2">VKM B-2748</strain>
    </source>
</reference>
<dbReference type="Proteomes" id="UP001143309">
    <property type="component" value="Unassembled WGS sequence"/>
</dbReference>
<dbReference type="EMBL" id="BSFL01000005">
    <property type="protein sequence ID" value="GLK81855.1"/>
    <property type="molecule type" value="Genomic_DNA"/>
</dbReference>
<feature type="region of interest" description="Disordered" evidence="1">
    <location>
        <begin position="1"/>
        <end position="21"/>
    </location>
</feature>
<sequence length="91" mass="9725">MTPAAQGSARSAKDAKRDGLASEVMAERRAMESVLSVGAGQQDQTRWARFVIADGGLAVARGSSSVKTPILRAVPALRLRLRPGRRVRPQT</sequence>
<dbReference type="AlphaFoldDB" id="A0A9W6JQD1"/>
<name>A0A9W6JQD1_9HYPH</name>
<gene>
    <name evidence="2" type="ORF">GCM10008174_35960</name>
</gene>
<proteinExistence type="predicted"/>
<accession>A0A9W6JQD1</accession>
<evidence type="ECO:0000313" key="2">
    <source>
        <dbReference type="EMBL" id="GLK81855.1"/>
    </source>
</evidence>
<reference evidence="2" key="2">
    <citation type="submission" date="2023-01" db="EMBL/GenBank/DDBJ databases">
        <authorList>
            <person name="Sun Q."/>
            <person name="Evtushenko L."/>
        </authorList>
    </citation>
    <scope>NUCLEOTIDE SEQUENCE</scope>
    <source>
        <strain evidence="2">VKM B-2748</strain>
    </source>
</reference>
<evidence type="ECO:0000313" key="3">
    <source>
        <dbReference type="Proteomes" id="UP001143309"/>
    </source>
</evidence>